<evidence type="ECO:0000313" key="2">
    <source>
        <dbReference type="Proteomes" id="UP000235371"/>
    </source>
</evidence>
<dbReference type="RefSeq" id="XP_024742553.1">
    <property type="nucleotide sequence ID" value="XM_024879333.1"/>
</dbReference>
<reference evidence="1 2" key="1">
    <citation type="submission" date="2016-04" db="EMBL/GenBank/DDBJ databases">
        <title>A degradative enzymes factory behind the ericoid mycorrhizal symbiosis.</title>
        <authorList>
            <consortium name="DOE Joint Genome Institute"/>
            <person name="Martino E."/>
            <person name="Morin E."/>
            <person name="Grelet G."/>
            <person name="Kuo A."/>
            <person name="Kohler A."/>
            <person name="Daghino S."/>
            <person name="Barry K."/>
            <person name="Choi C."/>
            <person name="Cichocki N."/>
            <person name="Clum A."/>
            <person name="Copeland A."/>
            <person name="Hainaut M."/>
            <person name="Haridas S."/>
            <person name="Labutti K."/>
            <person name="Lindquist E."/>
            <person name="Lipzen A."/>
            <person name="Khouja H.-R."/>
            <person name="Murat C."/>
            <person name="Ohm R."/>
            <person name="Olson A."/>
            <person name="Spatafora J."/>
            <person name="Veneault-Fourrey C."/>
            <person name="Henrissat B."/>
            <person name="Grigoriev I."/>
            <person name="Martin F."/>
            <person name="Perotto S."/>
        </authorList>
    </citation>
    <scope>NUCLEOTIDE SEQUENCE [LARGE SCALE GENOMIC DNA]</scope>
    <source>
        <strain evidence="1 2">E</strain>
    </source>
</reference>
<dbReference type="GeneID" id="36587410"/>
<dbReference type="Proteomes" id="UP000235371">
    <property type="component" value="Unassembled WGS sequence"/>
</dbReference>
<accession>A0A2J6TRK8</accession>
<dbReference type="EMBL" id="KZ613746">
    <property type="protein sequence ID" value="PMD65649.1"/>
    <property type="molecule type" value="Genomic_DNA"/>
</dbReference>
<keyword evidence="2" id="KW-1185">Reference proteome</keyword>
<dbReference type="InParanoid" id="A0A2J6TRK8"/>
<sequence length="282" mass="31088">MAEVLGVASSVAQLLEGAIRLLKRVRNAYERHHNLTAALDKHALEIETINLLVRTIDDEDALHTAVVNSELTKLHAVGVKLVRCLRELDPGNKGMVRQLAHQLVHGTKDEETLADIMKDLDRAKANLSLRVQLANVGLTRMVHDTVLANVEVINRIDGLLAEVFRESHGLKLAGLLKDKIPQDDNLVPLRKADIAFLDQETTGETGALDDGTIDRIIAGNTARDSAVQLLGPVGRDLWEDVRVRIENNTASGHASQFVYPTDFATFKYLLDHQERMAALQTG</sequence>
<evidence type="ECO:0000313" key="1">
    <source>
        <dbReference type="EMBL" id="PMD65649.1"/>
    </source>
</evidence>
<name>A0A2J6TRK8_9HELO</name>
<proteinExistence type="predicted"/>
<dbReference type="OrthoDB" id="3559235at2759"/>
<gene>
    <name evidence="1" type="ORF">K444DRAFT_608223</name>
</gene>
<protein>
    <submittedName>
        <fullName evidence="1">Uncharacterized protein</fullName>
    </submittedName>
</protein>
<dbReference type="AlphaFoldDB" id="A0A2J6TRK8"/>
<organism evidence="1 2">
    <name type="scientific">Hyaloscypha bicolor E</name>
    <dbReference type="NCBI Taxonomy" id="1095630"/>
    <lineage>
        <taxon>Eukaryota</taxon>
        <taxon>Fungi</taxon>
        <taxon>Dikarya</taxon>
        <taxon>Ascomycota</taxon>
        <taxon>Pezizomycotina</taxon>
        <taxon>Leotiomycetes</taxon>
        <taxon>Helotiales</taxon>
        <taxon>Hyaloscyphaceae</taxon>
        <taxon>Hyaloscypha</taxon>
        <taxon>Hyaloscypha bicolor</taxon>
    </lineage>
</organism>